<organism evidence="2 3">
    <name type="scientific">Lysinibacillus piscis</name>
    <dbReference type="NCBI Taxonomy" id="2518931"/>
    <lineage>
        <taxon>Bacteria</taxon>
        <taxon>Bacillati</taxon>
        <taxon>Bacillota</taxon>
        <taxon>Bacilli</taxon>
        <taxon>Bacillales</taxon>
        <taxon>Bacillaceae</taxon>
        <taxon>Lysinibacillus</taxon>
    </lineage>
</organism>
<evidence type="ECO:0000313" key="3">
    <source>
        <dbReference type="Proteomes" id="UP001065593"/>
    </source>
</evidence>
<feature type="transmembrane region" description="Helical" evidence="1">
    <location>
        <begin position="55"/>
        <end position="74"/>
    </location>
</feature>
<evidence type="ECO:0008006" key="4">
    <source>
        <dbReference type="Google" id="ProtNLM"/>
    </source>
</evidence>
<evidence type="ECO:0000256" key="1">
    <source>
        <dbReference type="SAM" id="Phobius"/>
    </source>
</evidence>
<dbReference type="EMBL" id="BRZA01000001">
    <property type="protein sequence ID" value="GLC87661.1"/>
    <property type="molecule type" value="Genomic_DNA"/>
</dbReference>
<dbReference type="RefSeq" id="WP_264987381.1">
    <property type="nucleotide sequence ID" value="NZ_BRZA01000001.1"/>
</dbReference>
<gene>
    <name evidence="2" type="ORF">LYSBPC_07880</name>
</gene>
<keyword evidence="1" id="KW-0472">Membrane</keyword>
<name>A0ABQ5NH35_9BACI</name>
<sequence length="79" mass="9110">MGMWFIPAIITMLLILVISFISTLRIAKMTSKRESEKDTPIADAIEESPTMLNPIIWAYALFLLFLGIVIFYYWSKTGY</sequence>
<proteinExistence type="predicted"/>
<protein>
    <recommendedName>
        <fullName evidence="4">Short-chain dehydrogenase</fullName>
    </recommendedName>
</protein>
<reference evidence="2" key="1">
    <citation type="submission" date="2022-08" db="EMBL/GenBank/DDBJ databases">
        <title>Draft genome sequence of Lysinibacillus sp. strain KH24.</title>
        <authorList>
            <person name="Kanbe H."/>
            <person name="Itoh H."/>
        </authorList>
    </citation>
    <scope>NUCLEOTIDE SEQUENCE</scope>
    <source>
        <strain evidence="2">KH24</strain>
    </source>
</reference>
<keyword evidence="1" id="KW-0812">Transmembrane</keyword>
<accession>A0ABQ5NH35</accession>
<evidence type="ECO:0000313" key="2">
    <source>
        <dbReference type="EMBL" id="GLC87661.1"/>
    </source>
</evidence>
<keyword evidence="1" id="KW-1133">Transmembrane helix</keyword>
<keyword evidence="3" id="KW-1185">Reference proteome</keyword>
<dbReference type="Proteomes" id="UP001065593">
    <property type="component" value="Unassembled WGS sequence"/>
</dbReference>
<comment type="caution">
    <text evidence="2">The sequence shown here is derived from an EMBL/GenBank/DDBJ whole genome shotgun (WGS) entry which is preliminary data.</text>
</comment>
<feature type="transmembrane region" description="Helical" evidence="1">
    <location>
        <begin position="6"/>
        <end position="27"/>
    </location>
</feature>